<feature type="binding site" description="axial binding residue" evidence="15">
    <location>
        <position position="211"/>
    </location>
    <ligand>
        <name>heme b</name>
        <dbReference type="ChEBI" id="CHEBI:60344"/>
        <label>b566</label>
    </ligand>
    <ligandPart>
        <name>Fe</name>
        <dbReference type="ChEBI" id="CHEBI:18248"/>
    </ligandPart>
</feature>
<feature type="transmembrane region" description="Helical" evidence="17">
    <location>
        <begin position="363"/>
        <end position="389"/>
    </location>
</feature>
<evidence type="ECO:0000256" key="13">
    <source>
        <dbReference type="ARBA" id="ARBA00023136"/>
    </source>
</evidence>
<evidence type="ECO:0000256" key="7">
    <source>
        <dbReference type="ARBA" id="ARBA00022660"/>
    </source>
</evidence>
<feature type="transmembrane region" description="Helical" evidence="17">
    <location>
        <begin position="336"/>
        <end position="357"/>
    </location>
</feature>
<feature type="transmembrane region" description="Helical" evidence="17">
    <location>
        <begin position="160"/>
        <end position="181"/>
    </location>
</feature>
<gene>
    <name evidence="20" type="ORF">A3843_04190</name>
</gene>
<dbReference type="InterPro" id="IPR036150">
    <property type="entry name" value="Cyt_b/b6_C_sf"/>
</dbReference>
<dbReference type="PANTHER" id="PTHR19271:SF16">
    <property type="entry name" value="CYTOCHROME B"/>
    <property type="match status" value="1"/>
</dbReference>
<dbReference type="CDD" id="cd00290">
    <property type="entry name" value="cytochrome_b_C"/>
    <property type="match status" value="1"/>
</dbReference>
<feature type="transmembrane region" description="Helical" evidence="17">
    <location>
        <begin position="193"/>
        <end position="215"/>
    </location>
</feature>
<feature type="binding site" description="axial binding residue" evidence="15">
    <location>
        <position position="96"/>
    </location>
    <ligand>
        <name>heme b</name>
        <dbReference type="ChEBI" id="CHEBI:60344"/>
        <label>b562</label>
    </ligand>
    <ligandPart>
        <name>Fe</name>
        <dbReference type="ChEBI" id="CHEBI:18248"/>
    </ligandPart>
</feature>
<feature type="transmembrane region" description="Helical" evidence="17">
    <location>
        <begin position="305"/>
        <end position="324"/>
    </location>
</feature>
<comment type="cofactor">
    <cofactor evidence="15">
        <name>heme</name>
        <dbReference type="ChEBI" id="CHEBI:30413"/>
    </cofactor>
    <text evidence="15">Binds 2 heme groups non-covalently.</text>
</comment>
<dbReference type="GO" id="GO:0045275">
    <property type="term" value="C:respiratory chain complex III"/>
    <property type="evidence" value="ECO:0007669"/>
    <property type="project" value="InterPro"/>
</dbReference>
<dbReference type="InterPro" id="IPR005798">
    <property type="entry name" value="Cyt_b/b6_C"/>
</dbReference>
<evidence type="ECO:0000256" key="1">
    <source>
        <dbReference type="ARBA" id="ARBA00002444"/>
    </source>
</evidence>
<dbReference type="PROSITE" id="PS51002">
    <property type="entry name" value="CYTB_NTER"/>
    <property type="match status" value="1"/>
</dbReference>
<dbReference type="Pfam" id="PF00033">
    <property type="entry name" value="Cytochrome_B"/>
    <property type="match status" value="1"/>
</dbReference>
<sequence>MAGHTKYVPQSAPAKWLEARLPVISLIRGSFVDFPTPKNLNYWWTFGGIAFFVLVVQIVTGIVLVMHYTPHVDMAFASVEHIMRDVNYGWLIRYLHANGASMFFIAVYIHIFRGMYYGSYKAPREISWILGVIIFLLMMATAFMGYVLPWGQMSLWGATVITNLFSAIPVVGEGIVTWLWGGFSVGNPTLNRFFSLHYLLPFVIVGVVLLHIWAFHTTGNNNPVGVDPKSDKDTIPFHPYYTMKDLLAIVVFMIFFSWFVFYLPNYMGHADNYIEGNPLVTPAHIVPEWYFLPFYAILRAVPDKLGGVVLMFGAIAVLFFLPWLDTSKVRSATFRPLFKIFFWLFGIYCVALGYLGAMPAEGIYVILSRIFTTLYFLHFLVVLPLLGFIEKPDKVPESINDAVLADHGKPSAA</sequence>
<dbReference type="FunFam" id="1.20.810.10:FF:000004">
    <property type="entry name" value="Cytochrome b"/>
    <property type="match status" value="1"/>
</dbReference>
<dbReference type="EMBL" id="LVVZ01000005">
    <property type="protein sequence ID" value="OKL45521.1"/>
    <property type="molecule type" value="Genomic_DNA"/>
</dbReference>
<evidence type="ECO:0000259" key="19">
    <source>
        <dbReference type="PROSITE" id="PS51003"/>
    </source>
</evidence>
<feature type="transmembrane region" description="Helical" evidence="17">
    <location>
        <begin position="126"/>
        <end position="148"/>
    </location>
</feature>
<dbReference type="Pfam" id="PF00032">
    <property type="entry name" value="Cytochrom_B_C"/>
    <property type="match status" value="1"/>
</dbReference>
<dbReference type="Proteomes" id="UP000185783">
    <property type="component" value="Unassembled WGS sequence"/>
</dbReference>
<dbReference type="InterPro" id="IPR027387">
    <property type="entry name" value="Cytb/b6-like_sf"/>
</dbReference>
<name>A0A1U7JLJ5_9HYPH</name>
<dbReference type="GO" id="GO:0016491">
    <property type="term" value="F:oxidoreductase activity"/>
    <property type="evidence" value="ECO:0007669"/>
    <property type="project" value="InterPro"/>
</dbReference>
<evidence type="ECO:0000256" key="14">
    <source>
        <dbReference type="PIRSR" id="PIRSR038885-1"/>
    </source>
</evidence>
<evidence type="ECO:0000256" key="17">
    <source>
        <dbReference type="SAM" id="Phobius"/>
    </source>
</evidence>
<dbReference type="GO" id="GO:0008121">
    <property type="term" value="F:quinol-cytochrome-c reductase activity"/>
    <property type="evidence" value="ECO:0007669"/>
    <property type="project" value="InterPro"/>
</dbReference>
<evidence type="ECO:0000256" key="3">
    <source>
        <dbReference type="ARBA" id="ARBA00011649"/>
    </source>
</evidence>
<dbReference type="RefSeq" id="WP_028479984.1">
    <property type="nucleotide sequence ID" value="NZ_LVVZ01000005.1"/>
</dbReference>
<protein>
    <recommendedName>
        <fullName evidence="4 16">Cytochrome b</fullName>
    </recommendedName>
</protein>
<comment type="caution">
    <text evidence="20">The sequence shown here is derived from an EMBL/GenBank/DDBJ whole genome shotgun (WGS) entry which is preliminary data.</text>
</comment>
<dbReference type="SUPFAM" id="SSF81342">
    <property type="entry name" value="Transmembrane di-heme cytochromes"/>
    <property type="match status" value="1"/>
</dbReference>
<feature type="binding site" description="axial binding residue" evidence="15">
    <location>
        <position position="110"/>
    </location>
    <ligand>
        <name>heme b</name>
        <dbReference type="ChEBI" id="CHEBI:60344"/>
        <label>b566</label>
    </ligand>
    <ligandPart>
        <name>Fe</name>
        <dbReference type="ChEBI" id="CHEBI:18248"/>
    </ligandPart>
</feature>
<evidence type="ECO:0000313" key="20">
    <source>
        <dbReference type="EMBL" id="OKL45521.1"/>
    </source>
</evidence>
<dbReference type="Gene3D" id="1.20.810.10">
    <property type="entry name" value="Cytochrome Bc1 Complex, Chain C"/>
    <property type="match status" value="1"/>
</dbReference>
<keyword evidence="6 15" id="KW-0349">Heme</keyword>
<feature type="domain" description="Cytochrome b/b6 N-terminal region profile" evidence="18">
    <location>
        <begin position="13"/>
        <end position="224"/>
    </location>
</feature>
<accession>A0A1U7JLJ5</accession>
<organism evidence="20 21">
    <name type="scientific">Pseudovibrio exalbescens</name>
    <dbReference type="NCBI Taxonomy" id="197461"/>
    <lineage>
        <taxon>Bacteria</taxon>
        <taxon>Pseudomonadati</taxon>
        <taxon>Pseudomonadota</taxon>
        <taxon>Alphaproteobacteria</taxon>
        <taxon>Hyphomicrobiales</taxon>
        <taxon>Stappiaceae</taxon>
        <taxon>Pseudovibrio</taxon>
    </lineage>
</organism>
<dbReference type="SUPFAM" id="SSF81648">
    <property type="entry name" value="a domain/subunit of cytochrome bc1 complex (Ubiquinol-cytochrome c reductase)"/>
    <property type="match status" value="1"/>
</dbReference>
<feature type="transmembrane region" description="Helical" evidence="17">
    <location>
        <begin position="246"/>
        <end position="263"/>
    </location>
</feature>
<dbReference type="InterPro" id="IPR030689">
    <property type="entry name" value="Cytochrome_b"/>
</dbReference>
<evidence type="ECO:0000256" key="6">
    <source>
        <dbReference type="ARBA" id="ARBA00022617"/>
    </source>
</evidence>
<evidence type="ECO:0000256" key="11">
    <source>
        <dbReference type="ARBA" id="ARBA00022989"/>
    </source>
</evidence>
<evidence type="ECO:0000256" key="10">
    <source>
        <dbReference type="ARBA" id="ARBA00022982"/>
    </source>
</evidence>
<keyword evidence="5 16" id="KW-0813">Transport</keyword>
<evidence type="ECO:0000256" key="12">
    <source>
        <dbReference type="ARBA" id="ARBA00023004"/>
    </source>
</evidence>
<evidence type="ECO:0000256" key="5">
    <source>
        <dbReference type="ARBA" id="ARBA00022448"/>
    </source>
</evidence>
<dbReference type="InterPro" id="IPR048260">
    <property type="entry name" value="Cytochrome_b_C_euk/bac"/>
</dbReference>
<feature type="binding site" evidence="14">
    <location>
        <position position="216"/>
    </location>
    <ligand>
        <name>a ubiquinone</name>
        <dbReference type="ChEBI" id="CHEBI:16389"/>
    </ligand>
</feature>
<evidence type="ECO:0000256" key="16">
    <source>
        <dbReference type="RuleBase" id="RU003385"/>
    </source>
</evidence>
<keyword evidence="21" id="KW-1185">Reference proteome</keyword>
<dbReference type="InterPro" id="IPR005797">
    <property type="entry name" value="Cyt_b/b6_N"/>
</dbReference>
<feature type="domain" description="Cytochrome b/b6 C-terminal region profile" evidence="19">
    <location>
        <begin position="227"/>
        <end position="397"/>
    </location>
</feature>
<keyword evidence="13 17" id="KW-0472">Membrane</keyword>
<dbReference type="OrthoDB" id="9804503at2"/>
<dbReference type="PIRSF" id="PIRSF038885">
    <property type="entry name" value="COB"/>
    <property type="match status" value="1"/>
</dbReference>
<evidence type="ECO:0000259" key="18">
    <source>
        <dbReference type="PROSITE" id="PS51002"/>
    </source>
</evidence>
<proteinExistence type="inferred from homology"/>
<keyword evidence="10 16" id="KW-0249">Electron transport</keyword>
<comment type="function">
    <text evidence="1 16">Component of the ubiquinol-cytochrome c reductase complex (complex III or cytochrome b-c1 complex), which is a respiratory chain that generates an electrochemical potential coupled to ATP synthesis.</text>
</comment>
<dbReference type="InterPro" id="IPR016174">
    <property type="entry name" value="Di-haem_cyt_TM"/>
</dbReference>
<dbReference type="AlphaFoldDB" id="A0A1U7JLJ5"/>
<evidence type="ECO:0000256" key="8">
    <source>
        <dbReference type="ARBA" id="ARBA00022692"/>
    </source>
</evidence>
<comment type="cofactor">
    <cofactor evidence="16">
        <name>heme b</name>
        <dbReference type="ChEBI" id="CHEBI:60344"/>
    </cofactor>
    <text evidence="16">Binds 2 heme groups non-covalently.</text>
</comment>
<dbReference type="GO" id="GO:0046872">
    <property type="term" value="F:metal ion binding"/>
    <property type="evidence" value="ECO:0007669"/>
    <property type="project" value="UniProtKB-KW"/>
</dbReference>
<dbReference type="GO" id="GO:0022904">
    <property type="term" value="P:respiratory electron transport chain"/>
    <property type="evidence" value="ECO:0007669"/>
    <property type="project" value="InterPro"/>
</dbReference>
<evidence type="ECO:0000313" key="21">
    <source>
        <dbReference type="Proteomes" id="UP000185783"/>
    </source>
</evidence>
<evidence type="ECO:0000256" key="9">
    <source>
        <dbReference type="ARBA" id="ARBA00022723"/>
    </source>
</evidence>
<feature type="transmembrane region" description="Helical" evidence="17">
    <location>
        <begin position="90"/>
        <end position="111"/>
    </location>
</feature>
<keyword evidence="9 15" id="KW-0479">Metal-binding</keyword>
<evidence type="ECO:0000256" key="2">
    <source>
        <dbReference type="ARBA" id="ARBA00004141"/>
    </source>
</evidence>
<feature type="transmembrane region" description="Helical" evidence="17">
    <location>
        <begin position="42"/>
        <end position="69"/>
    </location>
</feature>
<comment type="subunit">
    <text evidence="3 16">The main subunits of complex b-c1 are: cytochrome b, cytochrome c1 and the Rieske protein.</text>
</comment>
<dbReference type="STRING" id="197461.A3843_04190"/>
<feature type="binding site" description="axial binding residue" evidence="15">
    <location>
        <position position="197"/>
    </location>
    <ligand>
        <name>heme b</name>
        <dbReference type="ChEBI" id="CHEBI:60344"/>
        <label>b562</label>
    </ligand>
    <ligandPart>
        <name>Fe</name>
        <dbReference type="ChEBI" id="CHEBI:18248"/>
    </ligandPart>
</feature>
<dbReference type="PROSITE" id="PS51003">
    <property type="entry name" value="CYTB_CTER"/>
    <property type="match status" value="1"/>
</dbReference>
<dbReference type="InterPro" id="IPR048259">
    <property type="entry name" value="Cytochrome_b_N_euk/bac"/>
</dbReference>
<comment type="subcellular location">
    <subcellularLocation>
        <location evidence="2">Membrane</location>
        <topology evidence="2">Multi-pass membrane protein</topology>
    </subcellularLocation>
</comment>
<keyword evidence="7 16" id="KW-0679">Respiratory chain</keyword>
<dbReference type="PANTHER" id="PTHR19271">
    <property type="entry name" value="CYTOCHROME B"/>
    <property type="match status" value="1"/>
</dbReference>
<reference evidence="20 21" key="1">
    <citation type="submission" date="2016-03" db="EMBL/GenBank/DDBJ databases">
        <title>Genome sequence of Nesiotobacter sp. nov., a moderately halophilic alphaproteobacterium isolated from the Yellow Sea, China.</title>
        <authorList>
            <person name="Zhang G."/>
            <person name="Zhang R."/>
        </authorList>
    </citation>
    <scope>NUCLEOTIDE SEQUENCE [LARGE SCALE GENOMIC DNA]</scope>
    <source>
        <strain evidence="20 21">WB1-6</strain>
    </source>
</reference>
<keyword evidence="11 17" id="KW-1133">Transmembrane helix</keyword>
<dbReference type="CDD" id="cd00284">
    <property type="entry name" value="Cytochrome_b_N"/>
    <property type="match status" value="1"/>
</dbReference>
<keyword evidence="12 15" id="KW-0408">Iron</keyword>
<evidence type="ECO:0000256" key="4">
    <source>
        <dbReference type="ARBA" id="ARBA00013531"/>
    </source>
</evidence>
<keyword evidence="8 16" id="KW-0812">Transmembrane</keyword>
<comment type="similarity">
    <text evidence="16">Belongs to the cytochrome b family.</text>
</comment>
<evidence type="ECO:0000256" key="15">
    <source>
        <dbReference type="PIRSR" id="PIRSR038885-2"/>
    </source>
</evidence>